<dbReference type="AlphaFoldDB" id="A0A4U1B3H8"/>
<dbReference type="PANTHER" id="PTHR36927">
    <property type="entry name" value="BLR4337 PROTEIN"/>
    <property type="match status" value="1"/>
</dbReference>
<name>A0A4U1B3H8_9GAMM</name>
<accession>A0A4U1B3H8</accession>
<dbReference type="InterPro" id="IPR002656">
    <property type="entry name" value="Acyl_transf_3_dom"/>
</dbReference>
<dbReference type="GO" id="GO:0016747">
    <property type="term" value="F:acyltransferase activity, transferring groups other than amino-acyl groups"/>
    <property type="evidence" value="ECO:0007669"/>
    <property type="project" value="InterPro"/>
</dbReference>
<organism evidence="3 4">
    <name type="scientific">Thalassotalea mangrovi</name>
    <dbReference type="NCBI Taxonomy" id="2572245"/>
    <lineage>
        <taxon>Bacteria</taxon>
        <taxon>Pseudomonadati</taxon>
        <taxon>Pseudomonadota</taxon>
        <taxon>Gammaproteobacteria</taxon>
        <taxon>Alteromonadales</taxon>
        <taxon>Colwelliaceae</taxon>
        <taxon>Thalassotalea</taxon>
    </lineage>
</organism>
<feature type="transmembrane region" description="Helical" evidence="1">
    <location>
        <begin position="351"/>
        <end position="374"/>
    </location>
</feature>
<keyword evidence="1" id="KW-0472">Membrane</keyword>
<dbReference type="InterPro" id="IPR050623">
    <property type="entry name" value="Glucan_succinyl_AcylTrfase"/>
</dbReference>
<protein>
    <submittedName>
        <fullName evidence="3">Acyltransferase</fullName>
    </submittedName>
</protein>
<gene>
    <name evidence="3" type="ORF">E8M12_14005</name>
</gene>
<feature type="transmembrane region" description="Helical" evidence="1">
    <location>
        <begin position="105"/>
        <end position="124"/>
    </location>
</feature>
<feature type="transmembrane region" description="Helical" evidence="1">
    <location>
        <begin position="59"/>
        <end position="84"/>
    </location>
</feature>
<evidence type="ECO:0000313" key="3">
    <source>
        <dbReference type="EMBL" id="TKB43735.1"/>
    </source>
</evidence>
<feature type="transmembrane region" description="Helical" evidence="1">
    <location>
        <begin position="21"/>
        <end position="39"/>
    </location>
</feature>
<feature type="transmembrane region" description="Helical" evidence="1">
    <location>
        <begin position="181"/>
        <end position="206"/>
    </location>
</feature>
<keyword evidence="4" id="KW-1185">Reference proteome</keyword>
<dbReference type="EMBL" id="SWDB01000034">
    <property type="protein sequence ID" value="TKB43735.1"/>
    <property type="molecule type" value="Genomic_DNA"/>
</dbReference>
<feature type="domain" description="Acyltransferase 3" evidence="2">
    <location>
        <begin position="17"/>
        <end position="370"/>
    </location>
</feature>
<keyword evidence="3" id="KW-0808">Transferase</keyword>
<keyword evidence="1" id="KW-0812">Transmembrane</keyword>
<evidence type="ECO:0000259" key="2">
    <source>
        <dbReference type="Pfam" id="PF01757"/>
    </source>
</evidence>
<feature type="transmembrane region" description="Helical" evidence="1">
    <location>
        <begin position="148"/>
        <end position="169"/>
    </location>
</feature>
<evidence type="ECO:0000313" key="4">
    <source>
        <dbReference type="Proteomes" id="UP000307999"/>
    </source>
</evidence>
<keyword evidence="3" id="KW-0012">Acyltransferase</keyword>
<dbReference type="RefSeq" id="WP_136736890.1">
    <property type="nucleotide sequence ID" value="NZ_SWDB01000034.1"/>
</dbReference>
<reference evidence="3 4" key="1">
    <citation type="submission" date="2019-04" db="EMBL/GenBank/DDBJ databases">
        <title>Thalassotalea guangxiensis sp. nov., isolated from sediment of the coastal wetland.</title>
        <authorList>
            <person name="Zheng S."/>
            <person name="Zhang D."/>
        </authorList>
    </citation>
    <scope>NUCLEOTIDE SEQUENCE [LARGE SCALE GENOMIC DNA]</scope>
    <source>
        <strain evidence="3 4">ZS-4</strain>
    </source>
</reference>
<dbReference type="OrthoDB" id="9814956at2"/>
<sequence>MLTLENKCVTKTSGSFQYLTNLRTCIVILVVLYHVGLVYESSGVGAVFWIVDDENTNPVSGIINLILDSFVMPLMFFIAGVFALPSLKAKSNVGFIKIKAARLMMPWLFGVVFLIPIYMLIFHYSRDATVIDYSALWFWNNSTISQSWLWFLPVLFYFHLILLALHGLFANPQVIKTIMAVRPAVMIFTALMVSTSFYLCIVMLAANGWIKTLFLDIQLERALLYFISYLLGVWFERKRLLPSSSVSSKWIHGLNVILWLPLVSYLLVLLHFLLTQSYIFNAITDQLIIRTSFHLLCLCFITLLLFVFKKYFNKTNRIMKLCNAQSYNVYLLHVPVLGGFSLIFRDVELPSLLIVFMVTGFTYGICVLLGRIWLGLKVWLFALRLTKKHESCCLANEVNREA</sequence>
<dbReference type="Pfam" id="PF01757">
    <property type="entry name" value="Acyl_transf_3"/>
    <property type="match status" value="1"/>
</dbReference>
<evidence type="ECO:0000256" key="1">
    <source>
        <dbReference type="SAM" id="Phobius"/>
    </source>
</evidence>
<comment type="caution">
    <text evidence="3">The sequence shown here is derived from an EMBL/GenBank/DDBJ whole genome shotgun (WGS) entry which is preliminary data.</text>
</comment>
<keyword evidence="1" id="KW-1133">Transmembrane helix</keyword>
<feature type="transmembrane region" description="Helical" evidence="1">
    <location>
        <begin position="256"/>
        <end position="275"/>
    </location>
</feature>
<feature type="transmembrane region" description="Helical" evidence="1">
    <location>
        <begin position="329"/>
        <end position="345"/>
    </location>
</feature>
<feature type="transmembrane region" description="Helical" evidence="1">
    <location>
        <begin position="287"/>
        <end position="308"/>
    </location>
</feature>
<feature type="transmembrane region" description="Helical" evidence="1">
    <location>
        <begin position="218"/>
        <end position="235"/>
    </location>
</feature>
<proteinExistence type="predicted"/>
<dbReference type="Proteomes" id="UP000307999">
    <property type="component" value="Unassembled WGS sequence"/>
</dbReference>